<dbReference type="Pfam" id="PF00560">
    <property type="entry name" value="LRR_1"/>
    <property type="match status" value="1"/>
</dbReference>
<dbReference type="InterPro" id="IPR032675">
    <property type="entry name" value="LRR_dom_sf"/>
</dbReference>
<proteinExistence type="predicted"/>
<evidence type="ECO:0000313" key="2">
    <source>
        <dbReference type="Proteomes" id="UP001346149"/>
    </source>
</evidence>
<dbReference type="SMART" id="SM00367">
    <property type="entry name" value="LRR_CC"/>
    <property type="match status" value="6"/>
</dbReference>
<dbReference type="SUPFAM" id="SSF52047">
    <property type="entry name" value="RNI-like"/>
    <property type="match status" value="1"/>
</dbReference>
<gene>
    <name evidence="1" type="ORF">SAY86_019429</name>
</gene>
<dbReference type="Gene3D" id="3.80.10.10">
    <property type="entry name" value="Ribonuclease Inhibitor"/>
    <property type="match status" value="4"/>
</dbReference>
<reference evidence="1 2" key="1">
    <citation type="journal article" date="2023" name="Hortic Res">
        <title>Pangenome of water caltrop reveals structural variations and asymmetric subgenome divergence after allopolyploidization.</title>
        <authorList>
            <person name="Zhang X."/>
            <person name="Chen Y."/>
            <person name="Wang L."/>
            <person name="Yuan Y."/>
            <person name="Fang M."/>
            <person name="Shi L."/>
            <person name="Lu R."/>
            <person name="Comes H.P."/>
            <person name="Ma Y."/>
            <person name="Chen Y."/>
            <person name="Huang G."/>
            <person name="Zhou Y."/>
            <person name="Zheng Z."/>
            <person name="Qiu Y."/>
        </authorList>
    </citation>
    <scope>NUCLEOTIDE SEQUENCE [LARGE SCALE GENOMIC DNA]</scope>
    <source>
        <strain evidence="1">F231</strain>
    </source>
</reference>
<dbReference type="Pfam" id="PF13516">
    <property type="entry name" value="LRR_6"/>
    <property type="match status" value="2"/>
</dbReference>
<name>A0AAN7LXR6_TRANT</name>
<sequence length="590" mass="65812">MEMESQLVQLCIDSACSSRESIKRWRMQRRSLERLPPQLAGALVRRLIQRHLLSPSLLEVFKYCVEEMDLRDETYVDAEWMAYLGGFRYLRCLNIAGCQRITSSAIWPLSGMSHLKELDLSRCVKFNDSGIRHLLSISTLEKLYLSETRLTAAGVSLLASLSNLSFLDLGGLPVTDQALGSLQVLSKLQYLDLWGSKVSDNGVAVLEKFPQLCHLNLAWTSVSLLPNFTSLEYLNMSNCNINSVFQYHGDKPRLVELRIAGITFANEAVIFENIEKHFLSLLDASKSPFSRFSFLSFMVGLEYLDLSSTGLGDESMEQIAIIGTNLRDLNLSNTRVSSAGVRILAGCVPNLKNLSLSHTAIDDFAIYFLSMMPALKAIDLSHTSIKGFIQKEGDGSDQIFSLTTLQVQPLEKLNLESTLIEDDSLVPLAKLHGLSQLSLRNGSLTDISLHLLSSLPDLKTLSFRDIVLTNAGLNSFKPPETLEVLDIRGCWLLTVEAILSFHKRHPRVEVRHELIPALPSENDSSIHASPSRVTLKSKQVIGQTPENLHLSPALLDQRLKYDREKLLALRYSSLSLILKDGGNISEMLLQ</sequence>
<dbReference type="Proteomes" id="UP001346149">
    <property type="component" value="Unassembled WGS sequence"/>
</dbReference>
<organism evidence="1 2">
    <name type="scientific">Trapa natans</name>
    <name type="common">Water chestnut</name>
    <dbReference type="NCBI Taxonomy" id="22666"/>
    <lineage>
        <taxon>Eukaryota</taxon>
        <taxon>Viridiplantae</taxon>
        <taxon>Streptophyta</taxon>
        <taxon>Embryophyta</taxon>
        <taxon>Tracheophyta</taxon>
        <taxon>Spermatophyta</taxon>
        <taxon>Magnoliopsida</taxon>
        <taxon>eudicotyledons</taxon>
        <taxon>Gunneridae</taxon>
        <taxon>Pentapetalae</taxon>
        <taxon>rosids</taxon>
        <taxon>malvids</taxon>
        <taxon>Myrtales</taxon>
        <taxon>Lythraceae</taxon>
        <taxon>Trapa</taxon>
    </lineage>
</organism>
<accession>A0AAN7LXR6</accession>
<evidence type="ECO:0000313" key="1">
    <source>
        <dbReference type="EMBL" id="KAK4788110.1"/>
    </source>
</evidence>
<comment type="caution">
    <text evidence="1">The sequence shown here is derived from an EMBL/GenBank/DDBJ whole genome shotgun (WGS) entry which is preliminary data.</text>
</comment>
<dbReference type="InterPro" id="IPR006553">
    <property type="entry name" value="Leu-rich_rpt_Cys-con_subtyp"/>
</dbReference>
<dbReference type="EMBL" id="JAXQNO010000011">
    <property type="protein sequence ID" value="KAK4788110.1"/>
    <property type="molecule type" value="Genomic_DNA"/>
</dbReference>
<protein>
    <submittedName>
        <fullName evidence="1">Uncharacterized protein</fullName>
    </submittedName>
</protein>
<dbReference type="PANTHER" id="PTHR12904">
    <property type="match status" value="1"/>
</dbReference>
<dbReference type="AlphaFoldDB" id="A0AAN7LXR6"/>
<dbReference type="InterPro" id="IPR001611">
    <property type="entry name" value="Leu-rich_rpt"/>
</dbReference>
<dbReference type="InterPro" id="IPR051341">
    <property type="entry name" value="Zyg-11_UBL_adapter"/>
</dbReference>
<dbReference type="PANTHER" id="PTHR12904:SF23">
    <property type="entry name" value="PROTEIN ZER-1 HOMOLOG"/>
    <property type="match status" value="1"/>
</dbReference>
<keyword evidence="2" id="KW-1185">Reference proteome</keyword>